<dbReference type="EMBL" id="BMFR01000001">
    <property type="protein sequence ID" value="GGG64926.1"/>
    <property type="molecule type" value="Genomic_DNA"/>
</dbReference>
<evidence type="ECO:0000313" key="7">
    <source>
        <dbReference type="Proteomes" id="UP000622860"/>
    </source>
</evidence>
<accession>A0A917H1W8</accession>
<dbReference type="InterPro" id="IPR018496">
    <property type="entry name" value="PsdUridine_synth_RsuA/RluB_CS"/>
</dbReference>
<dbReference type="GO" id="GO:0003723">
    <property type="term" value="F:RNA binding"/>
    <property type="evidence" value="ECO:0007669"/>
    <property type="project" value="UniProtKB-KW"/>
</dbReference>
<keyword evidence="2 4" id="KW-0413">Isomerase</keyword>
<comment type="caution">
    <text evidence="6">The sequence shown here is derived from an EMBL/GenBank/DDBJ whole genome shotgun (WGS) entry which is preliminary data.</text>
</comment>
<proteinExistence type="inferred from homology"/>
<evidence type="ECO:0000313" key="6">
    <source>
        <dbReference type="EMBL" id="GGG64926.1"/>
    </source>
</evidence>
<dbReference type="PROSITE" id="PS50889">
    <property type="entry name" value="S4"/>
    <property type="match status" value="1"/>
</dbReference>
<dbReference type="SUPFAM" id="SSF55174">
    <property type="entry name" value="Alpha-L RNA-binding motif"/>
    <property type="match status" value="1"/>
</dbReference>
<name>A0A917H1W8_9BACI</name>
<dbReference type="Proteomes" id="UP000622860">
    <property type="component" value="Unassembled WGS sequence"/>
</dbReference>
<dbReference type="Pfam" id="PF00849">
    <property type="entry name" value="PseudoU_synth_2"/>
    <property type="match status" value="1"/>
</dbReference>
<dbReference type="FunFam" id="3.10.290.10:FF:000003">
    <property type="entry name" value="Pseudouridine synthase"/>
    <property type="match status" value="1"/>
</dbReference>
<dbReference type="EC" id="5.4.99.-" evidence="4"/>
<sequence length="253" mass="28705">MKRTGDRMTNTLERLQKVIAKSGITSRRKAEQLIVDGKVKVNGKLTTELGTKVSANDEVEVNGVPLTKEVPVYFMLYKPRGVISSVKDDKNRKVVTDFFQEVPERIFPIGRLDYDTSGILLLTNDGEFANLLMHPKHEVNKVYVAKLKGIPHKNELNTLRKGVKVEKDLLKAVGYKILSTDKKSQTSIVEITLHEGKNRHIRRMMDHIGYPVIKLKREKYGILTLNGLKPGDFRALTPHEVKKIRHSASEIVE</sequence>
<dbReference type="InterPro" id="IPR002942">
    <property type="entry name" value="S4_RNA-bd"/>
</dbReference>
<dbReference type="NCBIfam" id="TIGR00093">
    <property type="entry name" value="pseudouridine synthase"/>
    <property type="match status" value="1"/>
</dbReference>
<dbReference type="SUPFAM" id="SSF55120">
    <property type="entry name" value="Pseudouridine synthase"/>
    <property type="match status" value="1"/>
</dbReference>
<gene>
    <name evidence="6" type="primary">rluB</name>
    <name evidence="6" type="ORF">GCM10011398_05700</name>
</gene>
<evidence type="ECO:0000256" key="4">
    <source>
        <dbReference type="RuleBase" id="RU003887"/>
    </source>
</evidence>
<evidence type="ECO:0000256" key="3">
    <source>
        <dbReference type="PROSITE-ProRule" id="PRU00182"/>
    </source>
</evidence>
<dbReference type="GO" id="GO:0120159">
    <property type="term" value="F:rRNA pseudouridine synthase activity"/>
    <property type="evidence" value="ECO:0007669"/>
    <property type="project" value="UniProtKB-ARBA"/>
</dbReference>
<dbReference type="InterPro" id="IPR020094">
    <property type="entry name" value="TruA/RsuA/RluB/E/F_N"/>
</dbReference>
<dbReference type="AlphaFoldDB" id="A0A917H1W8"/>
<dbReference type="InterPro" id="IPR050343">
    <property type="entry name" value="RsuA_PseudoU_synthase"/>
</dbReference>
<comment type="similarity">
    <text evidence="1 4">Belongs to the pseudouridine synthase RsuA family.</text>
</comment>
<keyword evidence="3" id="KW-0694">RNA-binding</keyword>
<dbReference type="PROSITE" id="PS01149">
    <property type="entry name" value="PSI_RSU"/>
    <property type="match status" value="1"/>
</dbReference>
<keyword evidence="7" id="KW-1185">Reference proteome</keyword>
<dbReference type="SMART" id="SM00363">
    <property type="entry name" value="S4"/>
    <property type="match status" value="1"/>
</dbReference>
<reference evidence="6" key="1">
    <citation type="journal article" date="2014" name="Int. J. Syst. Evol. Microbiol.">
        <title>Complete genome sequence of Corynebacterium casei LMG S-19264T (=DSM 44701T), isolated from a smear-ripened cheese.</title>
        <authorList>
            <consortium name="US DOE Joint Genome Institute (JGI-PGF)"/>
            <person name="Walter F."/>
            <person name="Albersmeier A."/>
            <person name="Kalinowski J."/>
            <person name="Ruckert C."/>
        </authorList>
    </citation>
    <scope>NUCLEOTIDE SEQUENCE</scope>
    <source>
        <strain evidence="6">CGMCC 1.12754</strain>
    </source>
</reference>
<dbReference type="CDD" id="cd00165">
    <property type="entry name" value="S4"/>
    <property type="match status" value="1"/>
</dbReference>
<dbReference type="InterPro" id="IPR036986">
    <property type="entry name" value="S4_RNA-bd_sf"/>
</dbReference>
<dbReference type="Pfam" id="PF01479">
    <property type="entry name" value="S4"/>
    <property type="match status" value="1"/>
</dbReference>
<evidence type="ECO:0000256" key="2">
    <source>
        <dbReference type="ARBA" id="ARBA00023235"/>
    </source>
</evidence>
<evidence type="ECO:0000259" key="5">
    <source>
        <dbReference type="SMART" id="SM00363"/>
    </source>
</evidence>
<dbReference type="Gene3D" id="3.30.70.1560">
    <property type="entry name" value="Alpha-L RNA-binding motif"/>
    <property type="match status" value="1"/>
</dbReference>
<dbReference type="InterPro" id="IPR042092">
    <property type="entry name" value="PsdUridine_s_RsuA/RluB/E/F_cat"/>
</dbReference>
<dbReference type="CDD" id="cd02870">
    <property type="entry name" value="PseudoU_synth_RsuA_like"/>
    <property type="match status" value="1"/>
</dbReference>
<dbReference type="InterPro" id="IPR000748">
    <property type="entry name" value="PsdUridine_synth_RsuA/RluB/E/F"/>
</dbReference>
<dbReference type="InterPro" id="IPR020103">
    <property type="entry name" value="PsdUridine_synth_cat_dom_sf"/>
</dbReference>
<dbReference type="PANTHER" id="PTHR47683:SF2">
    <property type="entry name" value="RNA-BINDING S4 DOMAIN-CONTAINING PROTEIN"/>
    <property type="match status" value="1"/>
</dbReference>
<feature type="domain" description="RNA-binding S4" evidence="5">
    <location>
        <begin position="13"/>
        <end position="71"/>
    </location>
</feature>
<dbReference type="PANTHER" id="PTHR47683">
    <property type="entry name" value="PSEUDOURIDINE SYNTHASE FAMILY PROTEIN-RELATED"/>
    <property type="match status" value="1"/>
</dbReference>
<organism evidence="6 7">
    <name type="scientific">Virgibacillus oceani</name>
    <dbReference type="NCBI Taxonomy" id="1479511"/>
    <lineage>
        <taxon>Bacteria</taxon>
        <taxon>Bacillati</taxon>
        <taxon>Bacillota</taxon>
        <taxon>Bacilli</taxon>
        <taxon>Bacillales</taxon>
        <taxon>Bacillaceae</taxon>
        <taxon>Virgibacillus</taxon>
    </lineage>
</organism>
<reference evidence="6" key="2">
    <citation type="submission" date="2020-09" db="EMBL/GenBank/DDBJ databases">
        <authorList>
            <person name="Sun Q."/>
            <person name="Zhou Y."/>
        </authorList>
    </citation>
    <scope>NUCLEOTIDE SEQUENCE</scope>
    <source>
        <strain evidence="6">CGMCC 1.12754</strain>
    </source>
</reference>
<dbReference type="InterPro" id="IPR006145">
    <property type="entry name" value="PsdUridine_synth_RsuA/RluA"/>
</dbReference>
<dbReference type="Gene3D" id="3.10.290.10">
    <property type="entry name" value="RNA-binding S4 domain"/>
    <property type="match status" value="1"/>
</dbReference>
<dbReference type="GO" id="GO:0000455">
    <property type="term" value="P:enzyme-directed rRNA pseudouridine synthesis"/>
    <property type="evidence" value="ECO:0007669"/>
    <property type="project" value="UniProtKB-ARBA"/>
</dbReference>
<dbReference type="FunFam" id="3.30.70.580:FF:000005">
    <property type="entry name" value="Pseudouridine synthase"/>
    <property type="match status" value="1"/>
</dbReference>
<evidence type="ECO:0000256" key="1">
    <source>
        <dbReference type="ARBA" id="ARBA00008348"/>
    </source>
</evidence>
<dbReference type="Gene3D" id="3.30.70.580">
    <property type="entry name" value="Pseudouridine synthase I, catalytic domain, N-terminal subdomain"/>
    <property type="match status" value="1"/>
</dbReference>
<protein>
    <recommendedName>
        <fullName evidence="4">Pseudouridine synthase</fullName>
        <ecNumber evidence="4">5.4.99.-</ecNumber>
    </recommendedName>
</protein>